<dbReference type="PANTHER" id="PTHR45947">
    <property type="entry name" value="SULFOQUINOVOSYL TRANSFERASE SQD2"/>
    <property type="match status" value="1"/>
</dbReference>
<protein>
    <recommendedName>
        <fullName evidence="5">Glycosyltransferase family 1 protein</fullName>
    </recommendedName>
</protein>
<dbReference type="GO" id="GO:0016757">
    <property type="term" value="F:glycosyltransferase activity"/>
    <property type="evidence" value="ECO:0007669"/>
    <property type="project" value="InterPro"/>
</dbReference>
<dbReference type="CDD" id="cd03801">
    <property type="entry name" value="GT4_PimA-like"/>
    <property type="match status" value="1"/>
</dbReference>
<proteinExistence type="predicted"/>
<name>A0A2M6WZL0_9BACT</name>
<evidence type="ECO:0000313" key="4">
    <source>
        <dbReference type="Proteomes" id="UP000230731"/>
    </source>
</evidence>
<dbReference type="InterPro" id="IPR001296">
    <property type="entry name" value="Glyco_trans_1"/>
</dbReference>
<dbReference type="AlphaFoldDB" id="A0A2M6WZL0"/>
<feature type="domain" description="Glycosyl transferase family 1" evidence="1">
    <location>
        <begin position="215"/>
        <end position="364"/>
    </location>
</feature>
<dbReference type="Pfam" id="PF13579">
    <property type="entry name" value="Glyco_trans_4_4"/>
    <property type="match status" value="1"/>
</dbReference>
<reference evidence="4" key="1">
    <citation type="submission" date="2017-09" db="EMBL/GenBank/DDBJ databases">
        <title>Depth-based differentiation of microbial function through sediment-hosted aquifers and enrichment of novel symbionts in the deep terrestrial subsurface.</title>
        <authorList>
            <person name="Probst A.J."/>
            <person name="Ladd B."/>
            <person name="Jarett J.K."/>
            <person name="Geller-Mcgrath D.E."/>
            <person name="Sieber C.M.K."/>
            <person name="Emerson J.B."/>
            <person name="Anantharaman K."/>
            <person name="Thomas B.C."/>
            <person name="Malmstrom R."/>
            <person name="Stieglmeier M."/>
            <person name="Klingl A."/>
            <person name="Woyke T."/>
            <person name="Ryan C.M."/>
            <person name="Banfield J.F."/>
        </authorList>
    </citation>
    <scope>NUCLEOTIDE SEQUENCE [LARGE SCALE GENOMIC DNA]</scope>
</reference>
<evidence type="ECO:0000259" key="2">
    <source>
        <dbReference type="Pfam" id="PF13579"/>
    </source>
</evidence>
<comment type="caution">
    <text evidence="3">The sequence shown here is derived from an EMBL/GenBank/DDBJ whole genome shotgun (WGS) entry which is preliminary data.</text>
</comment>
<dbReference type="InterPro" id="IPR028098">
    <property type="entry name" value="Glyco_trans_4-like_N"/>
</dbReference>
<dbReference type="Pfam" id="PF00534">
    <property type="entry name" value="Glycos_transf_1"/>
    <property type="match status" value="1"/>
</dbReference>
<feature type="domain" description="Glycosyltransferase subfamily 4-like N-terminal" evidence="2">
    <location>
        <begin position="25"/>
        <end position="189"/>
    </location>
</feature>
<evidence type="ECO:0000313" key="3">
    <source>
        <dbReference type="EMBL" id="PIT98243.1"/>
    </source>
</evidence>
<sequence>MTPLTAVASPLHLLAICPYYPPHTGGLERYAEELHEHLSRRGHRITVLTTDIPPAAAPPVTTPPAVTVHRLPARELIYNYPWPRLTPSSRRIFRAVLTARYDAVMSTTRFFVTSPAAGMLARKRRIPWLHIEHGSDYVTSSNPAIRLAARVYDETVGRQVLRHAGAIIAPSQSAADFVRRLTGRTVPIVYRGLPLDWLETITPAPRPTPPGICHLVYAGRFITGKGLPDLLQAVSRLPSQSLHLTLAGSGNQEASLKRRVTDLNLEKSVTFTGSLSPAASIALVKSADIVVNPSYNEGLPTLVLEAAACGRAVIATAVGGTPEIVTDGSSAVLVPAGNINQLSAAIAALTEDPARRRRLGETAADFVRRKFNWDSAAAEYEQILWQLMKTSHAA</sequence>
<evidence type="ECO:0008006" key="5">
    <source>
        <dbReference type="Google" id="ProtNLM"/>
    </source>
</evidence>
<gene>
    <name evidence="3" type="ORF">COT71_01725</name>
</gene>
<accession>A0A2M6WZL0</accession>
<dbReference type="SUPFAM" id="SSF53756">
    <property type="entry name" value="UDP-Glycosyltransferase/glycogen phosphorylase"/>
    <property type="match status" value="1"/>
</dbReference>
<dbReference type="Gene3D" id="3.40.50.2000">
    <property type="entry name" value="Glycogen Phosphorylase B"/>
    <property type="match status" value="2"/>
</dbReference>
<evidence type="ECO:0000259" key="1">
    <source>
        <dbReference type="Pfam" id="PF00534"/>
    </source>
</evidence>
<organism evidence="3 4">
    <name type="scientific">Candidatus Andersenbacteria bacterium CG10_big_fil_rev_8_21_14_0_10_54_11</name>
    <dbReference type="NCBI Taxonomy" id="1974485"/>
    <lineage>
        <taxon>Bacteria</taxon>
        <taxon>Candidatus Anderseniibacteriota</taxon>
    </lineage>
</organism>
<dbReference type="PANTHER" id="PTHR45947:SF3">
    <property type="entry name" value="SULFOQUINOVOSYL TRANSFERASE SQD2"/>
    <property type="match status" value="1"/>
</dbReference>
<dbReference type="EMBL" id="PEZP01000021">
    <property type="protein sequence ID" value="PIT98243.1"/>
    <property type="molecule type" value="Genomic_DNA"/>
</dbReference>
<dbReference type="Proteomes" id="UP000230731">
    <property type="component" value="Unassembled WGS sequence"/>
</dbReference>
<dbReference type="InterPro" id="IPR050194">
    <property type="entry name" value="Glycosyltransferase_grp1"/>
</dbReference>